<keyword evidence="2" id="KW-0472">Membrane</keyword>
<evidence type="ECO:0000313" key="3">
    <source>
        <dbReference type="EMBL" id="GIG23297.1"/>
    </source>
</evidence>
<organism evidence="3 4">
    <name type="scientific">Cellulomonas chitinilytica</name>
    <dbReference type="NCBI Taxonomy" id="398759"/>
    <lineage>
        <taxon>Bacteria</taxon>
        <taxon>Bacillati</taxon>
        <taxon>Actinomycetota</taxon>
        <taxon>Actinomycetes</taxon>
        <taxon>Micrococcales</taxon>
        <taxon>Cellulomonadaceae</taxon>
        <taxon>Cellulomonas</taxon>
    </lineage>
</organism>
<protein>
    <submittedName>
        <fullName evidence="3">Uncharacterized protein</fullName>
    </submittedName>
</protein>
<gene>
    <name evidence="3" type="ORF">Cch01nite_40210</name>
</gene>
<evidence type="ECO:0000256" key="2">
    <source>
        <dbReference type="SAM" id="Phobius"/>
    </source>
</evidence>
<proteinExistence type="predicted"/>
<dbReference type="AlphaFoldDB" id="A0A919P708"/>
<feature type="transmembrane region" description="Helical" evidence="2">
    <location>
        <begin position="63"/>
        <end position="80"/>
    </location>
</feature>
<dbReference type="EMBL" id="BONK01000017">
    <property type="protein sequence ID" value="GIG23297.1"/>
    <property type="molecule type" value="Genomic_DNA"/>
</dbReference>
<accession>A0A919P708</accession>
<keyword evidence="4" id="KW-1185">Reference proteome</keyword>
<reference evidence="3" key="1">
    <citation type="submission" date="2021-01" db="EMBL/GenBank/DDBJ databases">
        <title>Whole genome shotgun sequence of Cellulomonas chitinilytica NBRC 110799.</title>
        <authorList>
            <person name="Komaki H."/>
            <person name="Tamura T."/>
        </authorList>
    </citation>
    <scope>NUCLEOTIDE SEQUENCE</scope>
    <source>
        <strain evidence="3">NBRC 110799</strain>
    </source>
</reference>
<feature type="region of interest" description="Disordered" evidence="1">
    <location>
        <begin position="85"/>
        <end position="117"/>
    </location>
</feature>
<dbReference type="Proteomes" id="UP000632740">
    <property type="component" value="Unassembled WGS sequence"/>
</dbReference>
<name>A0A919P708_9CELL</name>
<comment type="caution">
    <text evidence="3">The sequence shown here is derived from an EMBL/GenBank/DDBJ whole genome shotgun (WGS) entry which is preliminary data.</text>
</comment>
<evidence type="ECO:0000256" key="1">
    <source>
        <dbReference type="SAM" id="MobiDB-lite"/>
    </source>
</evidence>
<feature type="compositionally biased region" description="Basic and acidic residues" evidence="1">
    <location>
        <begin position="87"/>
        <end position="117"/>
    </location>
</feature>
<dbReference type="RefSeq" id="WP_203758298.1">
    <property type="nucleotide sequence ID" value="NZ_BONK01000017.1"/>
</dbReference>
<sequence>MSGGTAGPTTGRHGSRWAASWRPSVLSRRAAWLVAAGVVVAGAMLVVVRYATGAGLAESARSGTFLVLTVGSGLTVNQLATRRRRRRAEEVERRSAAARRSAAERASWAREDVTRLP</sequence>
<keyword evidence="2" id="KW-0812">Transmembrane</keyword>
<keyword evidence="2" id="KW-1133">Transmembrane helix</keyword>
<evidence type="ECO:0000313" key="4">
    <source>
        <dbReference type="Proteomes" id="UP000632740"/>
    </source>
</evidence>
<feature type="transmembrane region" description="Helical" evidence="2">
    <location>
        <begin position="30"/>
        <end position="51"/>
    </location>
</feature>